<evidence type="ECO:0000256" key="1">
    <source>
        <dbReference type="SAM" id="MobiDB-lite"/>
    </source>
</evidence>
<dbReference type="Pfam" id="PF23197">
    <property type="entry name" value="IG_AIR9"/>
    <property type="match status" value="5"/>
</dbReference>
<evidence type="ECO:0000313" key="3">
    <source>
        <dbReference type="EMBL" id="THG04310.1"/>
    </source>
</evidence>
<accession>A0A4S4DMT2</accession>
<dbReference type="GO" id="GO:0009506">
    <property type="term" value="C:plasmodesma"/>
    <property type="evidence" value="ECO:0007669"/>
    <property type="project" value="TreeGrafter"/>
</dbReference>
<feature type="domain" description="AIR9-like A9" evidence="2">
    <location>
        <begin position="547"/>
        <end position="624"/>
    </location>
</feature>
<protein>
    <recommendedName>
        <fullName evidence="2">AIR9-like A9 domain-containing protein</fullName>
    </recommendedName>
</protein>
<dbReference type="EMBL" id="SDRB02010791">
    <property type="protein sequence ID" value="THG04310.1"/>
    <property type="molecule type" value="Genomic_DNA"/>
</dbReference>
<dbReference type="STRING" id="542762.A0A4S4DMT2"/>
<evidence type="ECO:0000313" key="4">
    <source>
        <dbReference type="Proteomes" id="UP000306102"/>
    </source>
</evidence>
<comment type="caution">
    <text evidence="3">The sequence shown here is derived from an EMBL/GenBank/DDBJ whole genome shotgun (WGS) entry which is preliminary data.</text>
</comment>
<evidence type="ECO:0000259" key="2">
    <source>
        <dbReference type="Pfam" id="PF23197"/>
    </source>
</evidence>
<feature type="compositionally biased region" description="Basic and acidic residues" evidence="1">
    <location>
        <begin position="1"/>
        <end position="20"/>
    </location>
</feature>
<organism evidence="3 4">
    <name type="scientific">Camellia sinensis var. sinensis</name>
    <name type="common">China tea</name>
    <dbReference type="NCBI Taxonomy" id="542762"/>
    <lineage>
        <taxon>Eukaryota</taxon>
        <taxon>Viridiplantae</taxon>
        <taxon>Streptophyta</taxon>
        <taxon>Embryophyta</taxon>
        <taxon>Tracheophyta</taxon>
        <taxon>Spermatophyta</taxon>
        <taxon>Magnoliopsida</taxon>
        <taxon>eudicotyledons</taxon>
        <taxon>Gunneridae</taxon>
        <taxon>Pentapetalae</taxon>
        <taxon>asterids</taxon>
        <taxon>Ericales</taxon>
        <taxon>Theaceae</taxon>
        <taxon>Camellia</taxon>
    </lineage>
</organism>
<feature type="compositionally biased region" description="Basic and acidic residues" evidence="1">
    <location>
        <begin position="152"/>
        <end position="184"/>
    </location>
</feature>
<feature type="region of interest" description="Disordered" evidence="1">
    <location>
        <begin position="1"/>
        <end position="80"/>
    </location>
</feature>
<proteinExistence type="predicted"/>
<name>A0A4S4DMT2_CAMSN</name>
<keyword evidence="4" id="KW-1185">Reference proteome</keyword>
<feature type="compositionally biased region" description="Polar residues" evidence="1">
    <location>
        <begin position="197"/>
        <end position="211"/>
    </location>
</feature>
<dbReference type="PANTHER" id="PTHR31149:SF11">
    <property type="entry name" value="187-KDA MICROTUBULE-ASSOCIATED PROTEIN AIR9"/>
    <property type="match status" value="1"/>
</dbReference>
<feature type="domain" description="AIR9-like A9" evidence="2">
    <location>
        <begin position="743"/>
        <end position="787"/>
    </location>
</feature>
<feature type="domain" description="AIR9-like A9" evidence="2">
    <location>
        <begin position="451"/>
        <end position="537"/>
    </location>
</feature>
<feature type="region of interest" description="Disordered" evidence="1">
    <location>
        <begin position="152"/>
        <end position="228"/>
    </location>
</feature>
<feature type="compositionally biased region" description="Basic residues" evidence="1">
    <location>
        <begin position="23"/>
        <end position="43"/>
    </location>
</feature>
<dbReference type="GO" id="GO:0005886">
    <property type="term" value="C:plasma membrane"/>
    <property type="evidence" value="ECO:0007669"/>
    <property type="project" value="TreeGrafter"/>
</dbReference>
<reference evidence="3 4" key="1">
    <citation type="journal article" date="2018" name="Proc. Natl. Acad. Sci. U.S.A.">
        <title>Draft genome sequence of Camellia sinensis var. sinensis provides insights into the evolution of the tea genome and tea quality.</title>
        <authorList>
            <person name="Wei C."/>
            <person name="Yang H."/>
            <person name="Wang S."/>
            <person name="Zhao J."/>
            <person name="Liu C."/>
            <person name="Gao L."/>
            <person name="Xia E."/>
            <person name="Lu Y."/>
            <person name="Tai Y."/>
            <person name="She G."/>
            <person name="Sun J."/>
            <person name="Cao H."/>
            <person name="Tong W."/>
            <person name="Gao Q."/>
            <person name="Li Y."/>
            <person name="Deng W."/>
            <person name="Jiang X."/>
            <person name="Wang W."/>
            <person name="Chen Q."/>
            <person name="Zhang S."/>
            <person name="Li H."/>
            <person name="Wu J."/>
            <person name="Wang P."/>
            <person name="Li P."/>
            <person name="Shi C."/>
            <person name="Zheng F."/>
            <person name="Jian J."/>
            <person name="Huang B."/>
            <person name="Shan D."/>
            <person name="Shi M."/>
            <person name="Fang C."/>
            <person name="Yue Y."/>
            <person name="Li F."/>
            <person name="Li D."/>
            <person name="Wei S."/>
            <person name="Han B."/>
            <person name="Jiang C."/>
            <person name="Yin Y."/>
            <person name="Xia T."/>
            <person name="Zhang Z."/>
            <person name="Bennetzen J.L."/>
            <person name="Zhao S."/>
            <person name="Wan X."/>
        </authorList>
    </citation>
    <scope>NUCLEOTIDE SEQUENCE [LARGE SCALE GENOMIC DNA]</scope>
    <source>
        <strain evidence="4">cv. Shuchazao</strain>
        <tissue evidence="3">Leaf</tissue>
    </source>
</reference>
<dbReference type="PANTHER" id="PTHR31149">
    <property type="entry name" value="EXPRESSED PROTEIN"/>
    <property type="match status" value="1"/>
</dbReference>
<dbReference type="InterPro" id="IPR056284">
    <property type="entry name" value="AIR9-like_A9"/>
</dbReference>
<gene>
    <name evidence="3" type="ORF">TEA_014860</name>
</gene>
<feature type="domain" description="AIR9-like A9" evidence="2">
    <location>
        <begin position="352"/>
        <end position="438"/>
    </location>
</feature>
<sequence length="829" mass="91542">MIKEKEKEKEKDNERDREGSKLSLKKGKLAKSKLAKSKSKSKSSTKVSLKEFVNQVDQLSTDDMPNRGLRDVDSEDSSIECDCDLGTTQFRWTVEMQASPEQSPKQHQTPNAWNTPTRVLTDVEQWPKLTTVSPLVANEMMLSNKFGSLSADQRKEVMGSKQRESDKPVRACRNEDSVDLHMEDGSEGLDTLAISGNGDSSQELRNRGSPSPSDPSYGETSKEGNRRKLKAKLHDLKNARRKFGILVLLGMLCLFSINSHLRVEENPILEMPHLEAASILLVGPTLKKFNDRDLSREELAYAKRYPAHTALCIRGGWEFCRPEHASDSTFRFLFEQWKDHFPPGYLLKEVSIDQPFEEDACCCRFNFITDKSGSSDSDLVLKYQWFVGERTPSNFIAIPDATGDVMVYWPKHEDIDRILKVECTPVLEGTEYPTVFAISSPVSPGTGCPKVLKIDVRGELMEGNIIRGYAEVAWCGGTPGKGVASWLRRRWNSSPVVIVGAEDEEYQLILDDIDSCLVFMYTPVTEEGAKGEPQYAITDYVKPALPSVSDVKIIGDAVEGNTIKGVGKYFGGREGPSRFEWLREDKNSGEFVLVSTGTTEYAITKEDVGQQLAFVYIPTNLEGLVILFWQEGKSVSILSRIVKQAPPKVANVKIIGDIREGSKVTVTGTVTGGTEGSSRVQWFKTSSSTLDGENGLEAAFRIPLGAVGYFIVAKFTPMTPDGESGEPAYAISERAVENLPPSLNFLSITGDYSEGGILTASYGYIGGHEGKSIYNWCLHEAKRGPESEKGEKEAKRAKSPVGCTCRAYAVLKFELAARGEVLAARTAAG</sequence>
<dbReference type="AlphaFoldDB" id="A0A4S4DMT2"/>
<dbReference type="Proteomes" id="UP000306102">
    <property type="component" value="Unassembled WGS sequence"/>
</dbReference>
<feature type="domain" description="AIR9-like A9" evidence="2">
    <location>
        <begin position="649"/>
        <end position="732"/>
    </location>
</feature>